<dbReference type="OrthoDB" id="427518at2759"/>
<protein>
    <recommendedName>
        <fullName evidence="2">NACHT domain-containing protein</fullName>
    </recommendedName>
</protein>
<keyword evidence="3" id="KW-1185">Reference proteome</keyword>
<dbReference type="Gene3D" id="1.25.10.10">
    <property type="entry name" value="Leucine-rich Repeat Variant"/>
    <property type="match status" value="2"/>
</dbReference>
<dbReference type="GeneID" id="54365813"/>
<reference evidence="4" key="2">
    <citation type="submission" date="2020-04" db="EMBL/GenBank/DDBJ databases">
        <authorList>
            <consortium name="NCBI Genome Project"/>
        </authorList>
    </citation>
    <scope>NUCLEOTIDE SEQUENCE</scope>
    <source>
        <strain evidence="4">CBS 342.82</strain>
    </source>
</reference>
<dbReference type="Gene3D" id="3.40.50.300">
    <property type="entry name" value="P-loop containing nucleotide triphosphate hydrolases"/>
    <property type="match status" value="1"/>
</dbReference>
<dbReference type="InterPro" id="IPR011989">
    <property type="entry name" value="ARM-like"/>
</dbReference>
<dbReference type="PANTHER" id="PTHR46312:SF2">
    <property type="entry name" value="NUCLEOTIDE-BINDING OLIGOMERIZATION DOMAIN-CONTAINING PROTEIN 2-LIKE"/>
    <property type="match status" value="1"/>
</dbReference>
<feature type="compositionally biased region" description="Polar residues" evidence="1">
    <location>
        <begin position="42"/>
        <end position="57"/>
    </location>
</feature>
<dbReference type="Pfam" id="PF05729">
    <property type="entry name" value="NACHT"/>
    <property type="match status" value="1"/>
</dbReference>
<dbReference type="PROSITE" id="PS50837">
    <property type="entry name" value="NACHT"/>
    <property type="match status" value="1"/>
</dbReference>
<reference evidence="4" key="3">
    <citation type="submission" date="2025-08" db="UniProtKB">
        <authorList>
            <consortium name="RefSeq"/>
        </authorList>
    </citation>
    <scope>IDENTIFICATION</scope>
    <source>
        <strain evidence="4">CBS 342.82</strain>
    </source>
</reference>
<dbReference type="SUPFAM" id="SSF52540">
    <property type="entry name" value="P-loop containing nucleoside triphosphate hydrolases"/>
    <property type="match status" value="1"/>
</dbReference>
<evidence type="ECO:0000313" key="4">
    <source>
        <dbReference type="RefSeq" id="XP_033456362.1"/>
    </source>
</evidence>
<proteinExistence type="predicted"/>
<dbReference type="InterPro" id="IPR029058">
    <property type="entry name" value="AB_hydrolase_fold"/>
</dbReference>
<sequence>MASASAQTSRGVRLLQVYPDSDEVETDIDIIAVHGLDTKSPDTWTWKSPRSTQTESSASDDHKSRDVNWLKYLHMLPSVVGRARIFTCDWPAELFQPGNLVQSTIDEIALGLLDGIHRRSPTKNKARDDRPIIFIASCLGGIILTKALVDADGQRSDYHHVRKATRGAIFLATPFEGTSFEKVALWAEPGLKSWALLRGQQLNPLLKMARSPDFDLNKLMRQFTQLDKDPDFHIFTFYETRTTSLPRKLFPQLPAAWSQEEVLVDFRSANPLIVGFPLPLDRPHVLTNKLENPGCPDYQKVAGKVQDFLQIIREGSPLQQAEKWIYENHYTEAKLQIERVSGELLSMEQCYINLAMIEQRNSQSNLAGSASTESAFSLSQRLKVETPDKAVQVELNEIFRPRGGSKNKLIPRRILIRGRAGVGKTTLCKKIVFECTRHAMWKALFDRVLWVRLRKLKILDGKVHNLESLFFYEYFSHDEDDGRLLARVLAKAIPNGRTLFILDGLDEVSGLLGQETLLSDFLARLLSQRNIIVTSRPHISLRSALVPDLELETIGFYPGQVDEYLKKTFPDKPETSNQIKSFLQDHTLVQDLVRIPVQLDALCYVWDEDRGLAANLTTMTGIYRAIEQRLWMKDVLRLSKAHDGASLTKSEIESCGRQGVEAFVAGEISVLERLAFAGLHNDSIEFAPATQQAAFRPFTPKLIPGKTLPCISFLRTSGLGSEPDRNYHFLHLTYQEYFAARYFVRQWLESPSSTLVLGFQDSNSPSIIAVQYLQEYKYMTRYNIFWRFVAGLLDAEGRAEEFFEAIEQEPRDMLGRMHQRLVIHLLSEVTEPPHQAIQTSRPASWQIKLENHFVDWLFWECRNYRFPHGVSMIRESELSSRVLLAVLQDTRLRDTDIMWTCMRGIQERERMPSQVINLLSSWLTLDSMAEYALNALESQSMLPKAIISQVVARMHAGESETRAAAMRVLYQQDVLSEEVLLRVVAQIEDEDWEVQEALANILDLQRNLPETLLGYIVTRLEDKSYVVRETVVGALKAQKLLSHDILEKIVARLEDESDLVRQEAVWTLDAQKPLSDTISRQIVARLGDENPYVRNTVESVLAARNALPEAFLLDMAAKLEDDDEIVRTAAMKKLRKQEVLPDKIVSQTTARLKNCRPEVQTCAIKVLAGQTALPEASLLQVATLLQHEAIIVRIEAIKMLSARTALPERISTHIVALLEDEHVLVRVQVLEALSKREQLSQATVSRILDRLQDREAVVRIAVMQTLRSTKALYSDYSRSQIAAQVERVKGSKSFVSDIVAQLRGTDPKNKLAALEALADESKLPEPILVHIAACLDEFKSEIQSAPGEALSRQAALSEVVLTEIAKHFDNSDDRVRQHALAAVEGRTYLPRAVVSQVAARLEDSDRVARWIAFNILIHQATLTGRDIMPHVKSLYREFVDNRLYNICWITTPSESYLQTGQKRIPIYDWESQMDIKVREIVAELEIPQLKSKQWRIVQEVEDESTVRRVTERTTESVSSDSELSNTIQQQMQQTKESISTRSKLSTFRALFRKARNQS</sequence>
<dbReference type="InterPro" id="IPR007111">
    <property type="entry name" value="NACHT_NTPase"/>
</dbReference>
<organism evidence="4">
    <name type="scientific">Dissoconium aciculare CBS 342.82</name>
    <dbReference type="NCBI Taxonomy" id="1314786"/>
    <lineage>
        <taxon>Eukaryota</taxon>
        <taxon>Fungi</taxon>
        <taxon>Dikarya</taxon>
        <taxon>Ascomycota</taxon>
        <taxon>Pezizomycotina</taxon>
        <taxon>Dothideomycetes</taxon>
        <taxon>Dothideomycetidae</taxon>
        <taxon>Mycosphaerellales</taxon>
        <taxon>Dissoconiaceae</taxon>
        <taxon>Dissoconium</taxon>
    </lineage>
</organism>
<reference evidence="4" key="1">
    <citation type="submission" date="2020-01" db="EMBL/GenBank/DDBJ databases">
        <authorList>
            <consortium name="DOE Joint Genome Institute"/>
            <person name="Haridas S."/>
            <person name="Albert R."/>
            <person name="Binder M."/>
            <person name="Bloem J."/>
            <person name="Labutti K."/>
            <person name="Salamov A."/>
            <person name="Andreopoulos B."/>
            <person name="Baker S.E."/>
            <person name="Barry K."/>
            <person name="Bills G."/>
            <person name="Bluhm B.H."/>
            <person name="Cannon C."/>
            <person name="Castanera R."/>
            <person name="Culley D.E."/>
            <person name="Daum C."/>
            <person name="Ezra D."/>
            <person name="Gonzalez J.B."/>
            <person name="Henrissat B."/>
            <person name="Kuo A."/>
            <person name="Liang C."/>
            <person name="Lipzen A."/>
            <person name="Lutzoni F."/>
            <person name="Magnuson J."/>
            <person name="Mondo S."/>
            <person name="Nolan M."/>
            <person name="Ohm R."/>
            <person name="Pangilinan J."/>
            <person name="Park H.-J."/>
            <person name="Ramirez L."/>
            <person name="Alfaro M."/>
            <person name="Sun H."/>
            <person name="Tritt A."/>
            <person name="Yoshinaga Y."/>
            <person name="Zwiers L.-H."/>
            <person name="Turgeon B.G."/>
            <person name="Goodwin S.B."/>
            <person name="Spatafora J.W."/>
            <person name="Crous P.W."/>
            <person name="Grigoriev I.V."/>
        </authorList>
    </citation>
    <scope>NUCLEOTIDE SEQUENCE</scope>
    <source>
        <strain evidence="4">CBS 342.82</strain>
    </source>
</reference>
<dbReference type="Pfam" id="PF23238">
    <property type="entry name" value="DUF7068"/>
    <property type="match status" value="1"/>
</dbReference>
<dbReference type="Pfam" id="PF13646">
    <property type="entry name" value="HEAT_2"/>
    <property type="match status" value="1"/>
</dbReference>
<feature type="compositionally biased region" description="Polar residues" evidence="1">
    <location>
        <begin position="1523"/>
        <end position="1540"/>
    </location>
</feature>
<dbReference type="InterPro" id="IPR027417">
    <property type="entry name" value="P-loop_NTPase"/>
</dbReference>
<dbReference type="InterPro" id="IPR055496">
    <property type="entry name" value="DUF7068"/>
</dbReference>
<feature type="domain" description="NACHT" evidence="2">
    <location>
        <begin position="412"/>
        <end position="537"/>
    </location>
</feature>
<dbReference type="SUPFAM" id="SSF48371">
    <property type="entry name" value="ARM repeat"/>
    <property type="match status" value="1"/>
</dbReference>
<feature type="region of interest" description="Disordered" evidence="1">
    <location>
        <begin position="42"/>
        <end position="61"/>
    </location>
</feature>
<name>A0A6J3LU58_9PEZI</name>
<dbReference type="RefSeq" id="XP_033456362.1">
    <property type="nucleotide sequence ID" value="XM_033608014.1"/>
</dbReference>
<accession>A0A6J3LU58</accession>
<gene>
    <name evidence="4" type="ORF">K489DRAFT_413223</name>
</gene>
<dbReference type="Proteomes" id="UP000504637">
    <property type="component" value="Unplaced"/>
</dbReference>
<evidence type="ECO:0000259" key="2">
    <source>
        <dbReference type="PROSITE" id="PS50837"/>
    </source>
</evidence>
<dbReference type="PANTHER" id="PTHR46312">
    <property type="entry name" value="NACHT DOMAIN-CONTAINING PROTEIN"/>
    <property type="match status" value="1"/>
</dbReference>
<evidence type="ECO:0000256" key="1">
    <source>
        <dbReference type="SAM" id="MobiDB-lite"/>
    </source>
</evidence>
<feature type="region of interest" description="Disordered" evidence="1">
    <location>
        <begin position="1510"/>
        <end position="1540"/>
    </location>
</feature>
<evidence type="ECO:0000313" key="3">
    <source>
        <dbReference type="Proteomes" id="UP000504637"/>
    </source>
</evidence>
<dbReference type="InterPro" id="IPR016024">
    <property type="entry name" value="ARM-type_fold"/>
</dbReference>
<dbReference type="SUPFAM" id="SSF53474">
    <property type="entry name" value="alpha/beta-Hydrolases"/>
    <property type="match status" value="1"/>
</dbReference>